<accession>A0A6A5XSJ4</accession>
<evidence type="ECO:0000313" key="9">
    <source>
        <dbReference type="Proteomes" id="UP000799778"/>
    </source>
</evidence>
<evidence type="ECO:0000313" key="8">
    <source>
        <dbReference type="EMBL" id="KAF2016152.1"/>
    </source>
</evidence>
<dbReference type="GO" id="GO:0000981">
    <property type="term" value="F:DNA-binding transcription factor activity, RNA polymerase II-specific"/>
    <property type="evidence" value="ECO:0007669"/>
    <property type="project" value="InterPro"/>
</dbReference>
<dbReference type="GO" id="GO:0003677">
    <property type="term" value="F:DNA binding"/>
    <property type="evidence" value="ECO:0007669"/>
    <property type="project" value="UniProtKB-KW"/>
</dbReference>
<dbReference type="SUPFAM" id="SSF57701">
    <property type="entry name" value="Zn2/Cys6 DNA-binding domain"/>
    <property type="match status" value="1"/>
</dbReference>
<dbReference type="GO" id="GO:0008270">
    <property type="term" value="F:zinc ion binding"/>
    <property type="evidence" value="ECO:0007669"/>
    <property type="project" value="InterPro"/>
</dbReference>
<feature type="compositionally biased region" description="Low complexity" evidence="6">
    <location>
        <begin position="155"/>
        <end position="164"/>
    </location>
</feature>
<sequence length="708" mass="78770">MNSDTTRNRVSVSPPAERGGRARIRVTNACKQCQQLKRRCDGLKPSCQHCLKLNKPCEYVERRGRGVAKRKNDMTMLEERLMRIEASLKEQSTEEIPALDEAATQLDHHSIVDQAAPSGPQIHPFIQTTNSHLERVSPAPASASEGDSNAIPLDQNLPSSGSGPSNSIQIFSTFATEVHNNVQKSRRDLDRGPFQWKIFAQLPVKLLVLDLILQAMPSLPLQSILYPRDLLQNLPCNPPGLTTDGSNEFSSVPEWALTNSLFANAMRLKTALGSLKGLSPMIWGYFKNAFSVFPELVIHTSELPACEALVSMAMFMHGTADVRVALQLTAAATNLAYCLDLRSMCLDSDVGENEVERYRRLFWTTYLLNADILHKYDVPSPVHSEKMLPPLPQEVDIGDGLPGYYRKLAEISIIQCRLDNALSASRSLGQTNGGVLETARSVLNDLQGWRKSLPDHLQHSNVIQEHDFAVSVMVLHMKYFSCAIKVYTHISRGALFGFPALEDITSNTPGQNTSNTRLSFDMVMARNAALETMNLFQLLSLQPFAQIWELLCYPLAATLLLLSCILSNPEAPESKNDVASIRSFIEFLGKLCRNGNDLLRALNGCIDFLKLATYAIEHCEIDEHPTGYEEMFTQDEVEQKIELLRDRLGKVVDFMHLAQGLLSNVPKLRREIVLIFSGVVDVESVDGEYGAFVPEVLKSSTHNFTFAA</sequence>
<name>A0A6A5XSJ4_9PLEO</name>
<dbReference type="RefSeq" id="XP_033384491.1">
    <property type="nucleotide sequence ID" value="XM_033521745.1"/>
</dbReference>
<keyword evidence="2" id="KW-0805">Transcription regulation</keyword>
<dbReference type="PANTHER" id="PTHR46910">
    <property type="entry name" value="TRANSCRIPTION FACTOR PDR1"/>
    <property type="match status" value="1"/>
</dbReference>
<evidence type="ECO:0000256" key="4">
    <source>
        <dbReference type="ARBA" id="ARBA00023163"/>
    </source>
</evidence>
<dbReference type="Pfam" id="PF00172">
    <property type="entry name" value="Zn_clus"/>
    <property type="match status" value="1"/>
</dbReference>
<dbReference type="InterPro" id="IPR036864">
    <property type="entry name" value="Zn2-C6_fun-type_DNA-bd_sf"/>
</dbReference>
<evidence type="ECO:0000256" key="2">
    <source>
        <dbReference type="ARBA" id="ARBA00023015"/>
    </source>
</evidence>
<comment type="subcellular location">
    <subcellularLocation>
        <location evidence="1">Nucleus</location>
    </subcellularLocation>
</comment>
<evidence type="ECO:0000256" key="5">
    <source>
        <dbReference type="ARBA" id="ARBA00023242"/>
    </source>
</evidence>
<dbReference type="GO" id="GO:0005634">
    <property type="term" value="C:nucleus"/>
    <property type="evidence" value="ECO:0007669"/>
    <property type="project" value="UniProtKB-SubCell"/>
</dbReference>
<reference evidence="8" key="1">
    <citation type="journal article" date="2020" name="Stud. Mycol.">
        <title>101 Dothideomycetes genomes: a test case for predicting lifestyles and emergence of pathogens.</title>
        <authorList>
            <person name="Haridas S."/>
            <person name="Albert R."/>
            <person name="Binder M."/>
            <person name="Bloem J."/>
            <person name="Labutti K."/>
            <person name="Salamov A."/>
            <person name="Andreopoulos B."/>
            <person name="Baker S."/>
            <person name="Barry K."/>
            <person name="Bills G."/>
            <person name="Bluhm B."/>
            <person name="Cannon C."/>
            <person name="Castanera R."/>
            <person name="Culley D."/>
            <person name="Daum C."/>
            <person name="Ezra D."/>
            <person name="Gonzalez J."/>
            <person name="Henrissat B."/>
            <person name="Kuo A."/>
            <person name="Liang C."/>
            <person name="Lipzen A."/>
            <person name="Lutzoni F."/>
            <person name="Magnuson J."/>
            <person name="Mondo S."/>
            <person name="Nolan M."/>
            <person name="Ohm R."/>
            <person name="Pangilinan J."/>
            <person name="Park H.-J."/>
            <person name="Ramirez L."/>
            <person name="Alfaro M."/>
            <person name="Sun H."/>
            <person name="Tritt A."/>
            <person name="Yoshinaga Y."/>
            <person name="Zwiers L.-H."/>
            <person name="Turgeon B."/>
            <person name="Goodwin S."/>
            <person name="Spatafora J."/>
            <person name="Crous P."/>
            <person name="Grigoriev I."/>
        </authorList>
    </citation>
    <scope>NUCLEOTIDE SEQUENCE</scope>
    <source>
        <strain evidence="8">CBS 175.79</strain>
    </source>
</reference>
<dbReference type="InterPro" id="IPR001138">
    <property type="entry name" value="Zn2Cys6_DnaBD"/>
</dbReference>
<keyword evidence="4" id="KW-0804">Transcription</keyword>
<feature type="domain" description="Zn(2)-C6 fungal-type" evidence="7">
    <location>
        <begin position="29"/>
        <end position="59"/>
    </location>
</feature>
<gene>
    <name evidence="8" type="ORF">BU24DRAFT_194872</name>
</gene>
<feature type="region of interest" description="Disordered" evidence="6">
    <location>
        <begin position="1"/>
        <end position="20"/>
    </location>
</feature>
<dbReference type="OrthoDB" id="3266505at2759"/>
<protein>
    <recommendedName>
        <fullName evidence="7">Zn(2)-C6 fungal-type domain-containing protein</fullName>
    </recommendedName>
</protein>
<dbReference type="PROSITE" id="PS50048">
    <property type="entry name" value="ZN2_CY6_FUNGAL_2"/>
    <property type="match status" value="1"/>
</dbReference>
<keyword evidence="9" id="KW-1185">Reference proteome</keyword>
<evidence type="ECO:0000259" key="7">
    <source>
        <dbReference type="PROSITE" id="PS50048"/>
    </source>
</evidence>
<dbReference type="EMBL" id="ML978069">
    <property type="protein sequence ID" value="KAF2016152.1"/>
    <property type="molecule type" value="Genomic_DNA"/>
</dbReference>
<dbReference type="CDD" id="cd00067">
    <property type="entry name" value="GAL4"/>
    <property type="match status" value="1"/>
</dbReference>
<dbReference type="AlphaFoldDB" id="A0A6A5XSJ4"/>
<keyword evidence="5" id="KW-0539">Nucleus</keyword>
<dbReference type="SMART" id="SM00066">
    <property type="entry name" value="GAL4"/>
    <property type="match status" value="1"/>
</dbReference>
<dbReference type="InterPro" id="IPR050987">
    <property type="entry name" value="AtrR-like"/>
</dbReference>
<dbReference type="GeneID" id="54279142"/>
<evidence type="ECO:0000256" key="6">
    <source>
        <dbReference type="SAM" id="MobiDB-lite"/>
    </source>
</evidence>
<keyword evidence="3" id="KW-0238">DNA-binding</keyword>
<dbReference type="Gene3D" id="4.10.240.10">
    <property type="entry name" value="Zn(2)-C6 fungal-type DNA-binding domain"/>
    <property type="match status" value="1"/>
</dbReference>
<evidence type="ECO:0000256" key="3">
    <source>
        <dbReference type="ARBA" id="ARBA00023125"/>
    </source>
</evidence>
<proteinExistence type="predicted"/>
<feature type="region of interest" description="Disordered" evidence="6">
    <location>
        <begin position="133"/>
        <end position="164"/>
    </location>
</feature>
<feature type="compositionally biased region" description="Polar residues" evidence="6">
    <location>
        <begin position="1"/>
        <end position="11"/>
    </location>
</feature>
<evidence type="ECO:0000256" key="1">
    <source>
        <dbReference type="ARBA" id="ARBA00004123"/>
    </source>
</evidence>
<dbReference type="PANTHER" id="PTHR46910:SF37">
    <property type="entry name" value="ZN(II)2CYS6 TRANSCRIPTION FACTOR (EUROFUNG)"/>
    <property type="match status" value="1"/>
</dbReference>
<organism evidence="8 9">
    <name type="scientific">Aaosphaeria arxii CBS 175.79</name>
    <dbReference type="NCBI Taxonomy" id="1450172"/>
    <lineage>
        <taxon>Eukaryota</taxon>
        <taxon>Fungi</taxon>
        <taxon>Dikarya</taxon>
        <taxon>Ascomycota</taxon>
        <taxon>Pezizomycotina</taxon>
        <taxon>Dothideomycetes</taxon>
        <taxon>Pleosporomycetidae</taxon>
        <taxon>Pleosporales</taxon>
        <taxon>Pleosporales incertae sedis</taxon>
        <taxon>Aaosphaeria</taxon>
    </lineage>
</organism>
<dbReference type="CDD" id="cd12148">
    <property type="entry name" value="fungal_TF_MHR"/>
    <property type="match status" value="1"/>
</dbReference>
<dbReference type="Proteomes" id="UP000799778">
    <property type="component" value="Unassembled WGS sequence"/>
</dbReference>